<reference evidence="2 3" key="1">
    <citation type="submission" date="2017-05" db="EMBL/GenBank/DDBJ databases">
        <title>Complete and WGS of Bordetella genogroups.</title>
        <authorList>
            <person name="Spilker T."/>
            <person name="LiPuma J."/>
        </authorList>
    </citation>
    <scope>NUCLEOTIDE SEQUENCE [LARGE SCALE GENOMIC DNA]</scope>
    <source>
        <strain evidence="2 3">AU19157</strain>
    </source>
</reference>
<dbReference type="Pfam" id="PF04909">
    <property type="entry name" value="Amidohydro_2"/>
    <property type="match status" value="1"/>
</dbReference>
<accession>A0A1W6YLG6</accession>
<dbReference type="EMBL" id="CP021108">
    <property type="protein sequence ID" value="ARP81917.1"/>
    <property type="molecule type" value="Genomic_DNA"/>
</dbReference>
<dbReference type="GO" id="GO:0016787">
    <property type="term" value="F:hydrolase activity"/>
    <property type="evidence" value="ECO:0007669"/>
    <property type="project" value="InterPro"/>
</dbReference>
<dbReference type="InterPro" id="IPR006680">
    <property type="entry name" value="Amidohydro-rel"/>
</dbReference>
<feature type="domain" description="Amidohydrolase-related" evidence="1">
    <location>
        <begin position="48"/>
        <end position="315"/>
    </location>
</feature>
<gene>
    <name evidence="2" type="ORF">CAL12_14570</name>
</gene>
<dbReference type="InterPro" id="IPR032466">
    <property type="entry name" value="Metal_Hydrolase"/>
</dbReference>
<evidence type="ECO:0000313" key="2">
    <source>
        <dbReference type="EMBL" id="ARP81917.1"/>
    </source>
</evidence>
<organism evidence="2 3">
    <name type="scientific">Bordetella genomosp. 8</name>
    <dbReference type="NCBI Taxonomy" id="1416806"/>
    <lineage>
        <taxon>Bacteria</taxon>
        <taxon>Pseudomonadati</taxon>
        <taxon>Pseudomonadota</taxon>
        <taxon>Betaproteobacteria</taxon>
        <taxon>Burkholderiales</taxon>
        <taxon>Alcaligenaceae</taxon>
        <taxon>Bordetella</taxon>
    </lineage>
</organism>
<proteinExistence type="predicted"/>
<dbReference type="Proteomes" id="UP000194151">
    <property type="component" value="Chromosome"/>
</dbReference>
<dbReference type="STRING" id="1416806.CAL12_14570"/>
<sequence>MANACSAKPNARCPSRPQTSCMNSIPNCLRQDPHPQTPRHRLPAGATDCHCHVFEDPAQYPLNDNRSYTPGLATIEQYEQMCATVGLERTVQVNASIYGFDNRPTLDAIRKLGQHRARGVAGIAPQGSQAELEALHEGGIRGVRVSTSVKGYGGTDAIGVLAARVKPMNWHIQVHLRSANELPALEETLLNTPVPLVIDHLGGIKGDEGIGHPGFKTLVRLLRQRDDVWCKLSSWYRRSKSGAPDFTDMIEPMRALIDARPDRLVFGTNWPHPDLFPPSVVPNDGALVDQFCDWVPEEDLRQRILVSNPATLYGFEQGSR</sequence>
<dbReference type="PANTHER" id="PTHR35563">
    <property type="entry name" value="BARREL METAL-DEPENDENT HYDROLASE, PUTATIVE (AFU_ORTHOLOGUE AFUA_1G16240)-RELATED"/>
    <property type="match status" value="1"/>
</dbReference>
<dbReference type="PANTHER" id="PTHR35563:SF2">
    <property type="entry name" value="BARREL METAL-DEPENDENT HYDROLASE, PUTATIVE (AFU_ORTHOLOGUE AFUA_1G16240)-RELATED"/>
    <property type="match status" value="1"/>
</dbReference>
<dbReference type="AlphaFoldDB" id="A0A1W6YLG6"/>
<dbReference type="InterPro" id="IPR052358">
    <property type="entry name" value="Aro_Compnd_Degr_Hydrolases"/>
</dbReference>
<evidence type="ECO:0000313" key="3">
    <source>
        <dbReference type="Proteomes" id="UP000194151"/>
    </source>
</evidence>
<dbReference type="Gene3D" id="3.20.20.140">
    <property type="entry name" value="Metal-dependent hydrolases"/>
    <property type="match status" value="1"/>
</dbReference>
<keyword evidence="3" id="KW-1185">Reference proteome</keyword>
<evidence type="ECO:0000259" key="1">
    <source>
        <dbReference type="Pfam" id="PF04909"/>
    </source>
</evidence>
<protein>
    <recommendedName>
        <fullName evidence="1">Amidohydrolase-related domain-containing protein</fullName>
    </recommendedName>
</protein>
<dbReference type="KEGG" id="bgv:CAL12_14570"/>
<dbReference type="SUPFAM" id="SSF51556">
    <property type="entry name" value="Metallo-dependent hydrolases"/>
    <property type="match status" value="1"/>
</dbReference>
<name>A0A1W6YLG6_9BORD</name>